<accession>A0A9P4HMP4</accession>
<evidence type="ECO:0000259" key="4">
    <source>
        <dbReference type="Pfam" id="PF00135"/>
    </source>
</evidence>
<dbReference type="PANTHER" id="PTHR11559">
    <property type="entry name" value="CARBOXYLESTERASE"/>
    <property type="match status" value="1"/>
</dbReference>
<organism evidence="5 6">
    <name type="scientific">Saccharata proteae CBS 121410</name>
    <dbReference type="NCBI Taxonomy" id="1314787"/>
    <lineage>
        <taxon>Eukaryota</taxon>
        <taxon>Fungi</taxon>
        <taxon>Dikarya</taxon>
        <taxon>Ascomycota</taxon>
        <taxon>Pezizomycotina</taxon>
        <taxon>Dothideomycetes</taxon>
        <taxon>Dothideomycetes incertae sedis</taxon>
        <taxon>Botryosphaeriales</taxon>
        <taxon>Saccharataceae</taxon>
        <taxon>Saccharata</taxon>
    </lineage>
</organism>
<gene>
    <name evidence="5" type="ORF">K490DRAFT_75852</name>
</gene>
<reference evidence="5" key="1">
    <citation type="journal article" date="2020" name="Stud. Mycol.">
        <title>101 Dothideomycetes genomes: a test case for predicting lifestyles and emergence of pathogens.</title>
        <authorList>
            <person name="Haridas S."/>
            <person name="Albert R."/>
            <person name="Binder M."/>
            <person name="Bloem J."/>
            <person name="Labutti K."/>
            <person name="Salamov A."/>
            <person name="Andreopoulos B."/>
            <person name="Baker S."/>
            <person name="Barry K."/>
            <person name="Bills G."/>
            <person name="Bluhm B."/>
            <person name="Cannon C."/>
            <person name="Castanera R."/>
            <person name="Culley D."/>
            <person name="Daum C."/>
            <person name="Ezra D."/>
            <person name="Gonzalez J."/>
            <person name="Henrissat B."/>
            <person name="Kuo A."/>
            <person name="Liang C."/>
            <person name="Lipzen A."/>
            <person name="Lutzoni F."/>
            <person name="Magnuson J."/>
            <person name="Mondo S."/>
            <person name="Nolan M."/>
            <person name="Ohm R."/>
            <person name="Pangilinan J."/>
            <person name="Park H.-J."/>
            <person name="Ramirez L."/>
            <person name="Alfaro M."/>
            <person name="Sun H."/>
            <person name="Tritt A."/>
            <person name="Yoshinaga Y."/>
            <person name="Zwiers L.-H."/>
            <person name="Turgeon B."/>
            <person name="Goodwin S."/>
            <person name="Spatafora J."/>
            <person name="Crous P."/>
            <person name="Grigoriev I."/>
        </authorList>
    </citation>
    <scope>NUCLEOTIDE SEQUENCE</scope>
    <source>
        <strain evidence="5">CBS 121410</strain>
    </source>
</reference>
<comment type="similarity">
    <text evidence="1 3">Belongs to the type-B carboxylesterase/lipase family.</text>
</comment>
<proteinExistence type="inferred from homology"/>
<dbReference type="InterPro" id="IPR002018">
    <property type="entry name" value="CarbesteraseB"/>
</dbReference>
<keyword evidence="2 3" id="KW-0378">Hydrolase</keyword>
<dbReference type="OrthoDB" id="3200163at2759"/>
<keyword evidence="6" id="KW-1185">Reference proteome</keyword>
<dbReference type="SUPFAM" id="SSF53474">
    <property type="entry name" value="alpha/beta-Hydrolases"/>
    <property type="match status" value="1"/>
</dbReference>
<dbReference type="GO" id="GO:0016787">
    <property type="term" value="F:hydrolase activity"/>
    <property type="evidence" value="ECO:0007669"/>
    <property type="project" value="UniProtKB-KW"/>
</dbReference>
<evidence type="ECO:0000256" key="1">
    <source>
        <dbReference type="ARBA" id="ARBA00005964"/>
    </source>
</evidence>
<dbReference type="Pfam" id="PF00135">
    <property type="entry name" value="COesterase"/>
    <property type="match status" value="1"/>
</dbReference>
<dbReference type="AlphaFoldDB" id="A0A9P4HMP4"/>
<feature type="domain" description="Carboxylesterase type B" evidence="4">
    <location>
        <begin position="21"/>
        <end position="224"/>
    </location>
</feature>
<sequence>MCGAKPLHHETLNAALYPVSRSPLPVTQYRGIQYGSVTQGAMFQRAFMMDDWRGKPMDCTEYGMICPQNDVDIGYLLRLPEIEVFGKEKQDWLGCLNLDVTLLPVMVWIHGGSQVMTFGSGRSGVCDPTKLVADSVSRGKPMIVVSVNYRLNIFGFGDCKPHGEKNIALSDQRMAIDWVRKHIADFGGDADNITLAGQSAGAVYVHAHIVTDAPVRQAILASGSLGLSPPQPAERGEALVAKLRERLDGRDLSSVDPEELLRAQRDLNVNSLWLQQEPRLEGWEEKTGKVERVMIGDVEYESVLWRNGIEQMTAEMIAEAFDRAGEKAPELRRLYGISATRSTPSKIGALDFINDVRYTMPISRLAKLWKGRDKRVYQYVCDQANPWQASSRAHHAVDLLFLFGGFDLSFDPGAEEVGAEMRRRWIDFVCGEEPWSSEKWFAFGPFGECREVGERGYAARRRARHVRFLEGMEAAEVAAVFGALAAGRISLLN</sequence>
<protein>
    <recommendedName>
        <fullName evidence="3">Carboxylic ester hydrolase</fullName>
        <ecNumber evidence="3">3.1.1.-</ecNumber>
    </recommendedName>
</protein>
<evidence type="ECO:0000313" key="6">
    <source>
        <dbReference type="Proteomes" id="UP000799776"/>
    </source>
</evidence>
<dbReference type="PROSITE" id="PS00122">
    <property type="entry name" value="CARBOXYLESTERASE_B_1"/>
    <property type="match status" value="1"/>
</dbReference>
<dbReference type="Proteomes" id="UP000799776">
    <property type="component" value="Unassembled WGS sequence"/>
</dbReference>
<dbReference type="EC" id="3.1.1.-" evidence="3"/>
<evidence type="ECO:0000313" key="5">
    <source>
        <dbReference type="EMBL" id="KAF2084444.1"/>
    </source>
</evidence>
<dbReference type="InterPro" id="IPR029058">
    <property type="entry name" value="AB_hydrolase_fold"/>
</dbReference>
<dbReference type="InterPro" id="IPR050309">
    <property type="entry name" value="Type-B_Carboxylest/Lipase"/>
</dbReference>
<comment type="caution">
    <text evidence="5">The sequence shown here is derived from an EMBL/GenBank/DDBJ whole genome shotgun (WGS) entry which is preliminary data.</text>
</comment>
<evidence type="ECO:0000256" key="3">
    <source>
        <dbReference type="RuleBase" id="RU361235"/>
    </source>
</evidence>
<dbReference type="EMBL" id="ML978741">
    <property type="protein sequence ID" value="KAF2084444.1"/>
    <property type="molecule type" value="Genomic_DNA"/>
</dbReference>
<evidence type="ECO:0000256" key="2">
    <source>
        <dbReference type="ARBA" id="ARBA00022801"/>
    </source>
</evidence>
<name>A0A9P4HMP4_9PEZI</name>
<dbReference type="InterPro" id="IPR019826">
    <property type="entry name" value="Carboxylesterase_B_AS"/>
</dbReference>
<dbReference type="Gene3D" id="3.40.50.1820">
    <property type="entry name" value="alpha/beta hydrolase"/>
    <property type="match status" value="1"/>
</dbReference>